<keyword evidence="5" id="KW-0175">Coiled coil</keyword>
<dbReference type="GO" id="GO:0005543">
    <property type="term" value="F:phospholipid binding"/>
    <property type="evidence" value="ECO:0007669"/>
    <property type="project" value="TreeGrafter"/>
</dbReference>
<dbReference type="PANTHER" id="PTHR23065">
    <property type="entry name" value="PROLINE-SERINE-THREONINE PHOSPHATASE INTERACTING PROTEIN 1"/>
    <property type="match status" value="1"/>
</dbReference>
<protein>
    <recommendedName>
        <fullName evidence="6">F-BAR domain-containing protein</fullName>
    </recommendedName>
</protein>
<dbReference type="InterPro" id="IPR027267">
    <property type="entry name" value="AH/BAR_dom_sf"/>
</dbReference>
<evidence type="ECO:0000256" key="2">
    <source>
        <dbReference type="ARBA" id="ARBA00022490"/>
    </source>
</evidence>
<dbReference type="GO" id="GO:0009898">
    <property type="term" value="C:cytoplasmic side of plasma membrane"/>
    <property type="evidence" value="ECO:0007669"/>
    <property type="project" value="TreeGrafter"/>
</dbReference>
<comment type="subcellular location">
    <subcellularLocation>
        <location evidence="1">Cytoplasm</location>
        <location evidence="1">Cytoskeleton</location>
    </subcellularLocation>
</comment>
<dbReference type="InterPro" id="IPR031160">
    <property type="entry name" value="F_BAR_dom"/>
</dbReference>
<sequence>MSARRQPSTTSLSKFARANSPVMQNNRSLDFCNSFWGHGDGGVDVLFARMRGAIRTMDELRLFWKERAAIEEDYAKRLAKLSKMTLGRDEIGYVVSILVFISW</sequence>
<organism evidence="7 8">
    <name type="scientific">Pholiota conissans</name>
    <dbReference type="NCBI Taxonomy" id="109636"/>
    <lineage>
        <taxon>Eukaryota</taxon>
        <taxon>Fungi</taxon>
        <taxon>Dikarya</taxon>
        <taxon>Basidiomycota</taxon>
        <taxon>Agaricomycotina</taxon>
        <taxon>Agaricomycetes</taxon>
        <taxon>Agaricomycetidae</taxon>
        <taxon>Agaricales</taxon>
        <taxon>Agaricineae</taxon>
        <taxon>Strophariaceae</taxon>
        <taxon>Pholiota</taxon>
    </lineage>
</organism>
<keyword evidence="8" id="KW-1185">Reference proteome</keyword>
<evidence type="ECO:0000256" key="1">
    <source>
        <dbReference type="ARBA" id="ARBA00004245"/>
    </source>
</evidence>
<evidence type="ECO:0000259" key="6">
    <source>
        <dbReference type="PROSITE" id="PS51741"/>
    </source>
</evidence>
<keyword evidence="3" id="KW-0597">Phosphoprotein</keyword>
<dbReference type="EMBL" id="MU155132">
    <property type="protein sequence ID" value="KAF9486073.1"/>
    <property type="molecule type" value="Genomic_DNA"/>
</dbReference>
<feature type="domain" description="F-BAR" evidence="6">
    <location>
        <begin position="29"/>
        <end position="103"/>
    </location>
</feature>
<keyword evidence="2" id="KW-0963">Cytoplasm</keyword>
<proteinExistence type="predicted"/>
<name>A0A9P5ZFC1_9AGAR</name>
<dbReference type="GO" id="GO:0120104">
    <property type="term" value="C:mitotic actomyosin contractile ring, proximal layer"/>
    <property type="evidence" value="ECO:0007669"/>
    <property type="project" value="TreeGrafter"/>
</dbReference>
<evidence type="ECO:0000256" key="5">
    <source>
        <dbReference type="PROSITE-ProRule" id="PRU01077"/>
    </source>
</evidence>
<dbReference type="SUPFAM" id="SSF103657">
    <property type="entry name" value="BAR/IMD domain-like"/>
    <property type="match status" value="1"/>
</dbReference>
<evidence type="ECO:0000313" key="8">
    <source>
        <dbReference type="Proteomes" id="UP000807469"/>
    </source>
</evidence>
<accession>A0A9P5ZFC1</accession>
<gene>
    <name evidence="7" type="ORF">BDN70DRAFT_371851</name>
</gene>
<dbReference type="AlphaFoldDB" id="A0A9P5ZFC1"/>
<dbReference type="OrthoDB" id="19092at2759"/>
<evidence type="ECO:0000256" key="4">
    <source>
        <dbReference type="ARBA" id="ARBA00023212"/>
    </source>
</evidence>
<dbReference type="PANTHER" id="PTHR23065:SF7">
    <property type="entry name" value="NOSTRIN, ISOFORM H"/>
    <property type="match status" value="1"/>
</dbReference>
<dbReference type="GO" id="GO:0007010">
    <property type="term" value="P:cytoskeleton organization"/>
    <property type="evidence" value="ECO:0007669"/>
    <property type="project" value="TreeGrafter"/>
</dbReference>
<evidence type="ECO:0000256" key="3">
    <source>
        <dbReference type="ARBA" id="ARBA00022553"/>
    </source>
</evidence>
<evidence type="ECO:0000313" key="7">
    <source>
        <dbReference type="EMBL" id="KAF9486073.1"/>
    </source>
</evidence>
<dbReference type="PROSITE" id="PS51741">
    <property type="entry name" value="F_BAR"/>
    <property type="match status" value="1"/>
</dbReference>
<dbReference type="Proteomes" id="UP000807469">
    <property type="component" value="Unassembled WGS sequence"/>
</dbReference>
<dbReference type="Gene3D" id="1.20.1270.60">
    <property type="entry name" value="Arfaptin homology (AH) domain/BAR domain"/>
    <property type="match status" value="1"/>
</dbReference>
<dbReference type="Pfam" id="PF00611">
    <property type="entry name" value="FCH"/>
    <property type="match status" value="1"/>
</dbReference>
<dbReference type="InterPro" id="IPR001060">
    <property type="entry name" value="FCH_dom"/>
</dbReference>
<keyword evidence="4" id="KW-0206">Cytoskeleton</keyword>
<reference evidence="7" key="1">
    <citation type="submission" date="2020-11" db="EMBL/GenBank/DDBJ databases">
        <authorList>
            <consortium name="DOE Joint Genome Institute"/>
            <person name="Ahrendt S."/>
            <person name="Riley R."/>
            <person name="Andreopoulos W."/>
            <person name="Labutti K."/>
            <person name="Pangilinan J."/>
            <person name="Ruiz-Duenas F.J."/>
            <person name="Barrasa J.M."/>
            <person name="Sanchez-Garcia M."/>
            <person name="Camarero S."/>
            <person name="Miyauchi S."/>
            <person name="Serrano A."/>
            <person name="Linde D."/>
            <person name="Babiker R."/>
            <person name="Drula E."/>
            <person name="Ayuso-Fernandez I."/>
            <person name="Pacheco R."/>
            <person name="Padilla G."/>
            <person name="Ferreira P."/>
            <person name="Barriuso J."/>
            <person name="Kellner H."/>
            <person name="Castanera R."/>
            <person name="Alfaro M."/>
            <person name="Ramirez L."/>
            <person name="Pisabarro A.G."/>
            <person name="Kuo A."/>
            <person name="Tritt A."/>
            <person name="Lipzen A."/>
            <person name="He G."/>
            <person name="Yan M."/>
            <person name="Ng V."/>
            <person name="Cullen D."/>
            <person name="Martin F."/>
            <person name="Rosso M.-N."/>
            <person name="Henrissat B."/>
            <person name="Hibbett D."/>
            <person name="Martinez A.T."/>
            <person name="Grigoriev I.V."/>
        </authorList>
    </citation>
    <scope>NUCLEOTIDE SEQUENCE</scope>
    <source>
        <strain evidence="7">CIRM-BRFM 674</strain>
    </source>
</reference>
<comment type="caution">
    <text evidence="7">The sequence shown here is derived from an EMBL/GenBank/DDBJ whole genome shotgun (WGS) entry which is preliminary data.</text>
</comment>